<evidence type="ECO:0000256" key="7">
    <source>
        <dbReference type="ARBA" id="ARBA00022670"/>
    </source>
</evidence>
<feature type="active site" description="Proton acceptor" evidence="13">
    <location>
        <position position="298"/>
    </location>
</feature>
<feature type="binding site" evidence="14">
    <location>
        <begin position="593"/>
        <end position="595"/>
    </location>
    <ligand>
        <name>a peptide</name>
        <dbReference type="ChEBI" id="CHEBI:60466"/>
    </ligand>
</feature>
<evidence type="ECO:0000256" key="13">
    <source>
        <dbReference type="PIRSR" id="PIRSR612777-1"/>
    </source>
</evidence>
<feature type="binding site" evidence="15">
    <location>
        <position position="297"/>
    </location>
    <ligand>
        <name>Zn(2+)</name>
        <dbReference type="ChEBI" id="CHEBI:29105"/>
        <note>catalytic</note>
    </ligand>
</feature>
<comment type="subcellular location">
    <subcellularLocation>
        <location evidence="4 16">Cytoplasm</location>
    </subcellularLocation>
    <subcellularLocation>
        <location evidence="3">Nucleus</location>
    </subcellularLocation>
</comment>
<dbReference type="Pfam" id="PF01433">
    <property type="entry name" value="Peptidase_M1"/>
    <property type="match status" value="1"/>
</dbReference>
<feature type="binding site" evidence="15">
    <location>
        <position position="301"/>
    </location>
    <ligand>
        <name>Zn(2+)</name>
        <dbReference type="ChEBI" id="CHEBI:29105"/>
        <note>catalytic</note>
    </ligand>
</feature>
<evidence type="ECO:0000256" key="2">
    <source>
        <dbReference type="ARBA" id="ARBA00002142"/>
    </source>
</evidence>
<evidence type="ECO:0000256" key="11">
    <source>
        <dbReference type="ARBA" id="ARBA00023049"/>
    </source>
</evidence>
<dbReference type="EC" id="3.4.11.-" evidence="16"/>
<accession>A0A8J5QN72</accession>
<evidence type="ECO:0000256" key="4">
    <source>
        <dbReference type="ARBA" id="ARBA00004496"/>
    </source>
</evidence>
<dbReference type="InterPro" id="IPR034015">
    <property type="entry name" value="M1_LTA4H"/>
</dbReference>
<evidence type="ECO:0000259" key="17">
    <source>
        <dbReference type="SMART" id="SM01263"/>
    </source>
</evidence>
<dbReference type="EMBL" id="JAGSYN010000043">
    <property type="protein sequence ID" value="KAG7666102.1"/>
    <property type="molecule type" value="Genomic_DNA"/>
</dbReference>
<feature type="active site" description="Proton donor" evidence="13">
    <location>
        <position position="402"/>
    </location>
</feature>
<feature type="binding site" evidence="14">
    <location>
        <begin position="143"/>
        <end position="145"/>
    </location>
    <ligand>
        <name>a peptide</name>
        <dbReference type="ChEBI" id="CHEBI:60466"/>
    </ligand>
</feature>
<dbReference type="FunFam" id="1.25.40.320:FF:000001">
    <property type="entry name" value="Leukotriene A(4) hydrolase"/>
    <property type="match status" value="1"/>
</dbReference>
<evidence type="ECO:0000256" key="1">
    <source>
        <dbReference type="ARBA" id="ARBA00001268"/>
    </source>
</evidence>
<dbReference type="GO" id="GO:0008237">
    <property type="term" value="F:metallopeptidase activity"/>
    <property type="evidence" value="ECO:0007669"/>
    <property type="project" value="UniProtKB-KW"/>
</dbReference>
<protein>
    <recommendedName>
        <fullName evidence="16">Leukotriene A(4) hydrolase</fullName>
        <shortName evidence="16">LTA-4 hydrolase</shortName>
        <ecNumber evidence="16">3.3.2.10</ecNumber>
        <ecNumber evidence="16">3.4.11.-</ecNumber>
    </recommendedName>
</protein>
<keyword evidence="8 15" id="KW-0479">Metal-binding</keyword>
<dbReference type="GO" id="GO:0004301">
    <property type="term" value="F:epoxide hydrolase activity"/>
    <property type="evidence" value="ECO:0007669"/>
    <property type="project" value="UniProtKB-EC"/>
</dbReference>
<evidence type="ECO:0000256" key="10">
    <source>
        <dbReference type="ARBA" id="ARBA00022833"/>
    </source>
</evidence>
<evidence type="ECO:0000256" key="16">
    <source>
        <dbReference type="RuleBase" id="RU361141"/>
    </source>
</evidence>
<evidence type="ECO:0000256" key="5">
    <source>
        <dbReference type="ARBA" id="ARBA00010136"/>
    </source>
</evidence>
<dbReference type="GO" id="GO:0008270">
    <property type="term" value="F:zinc ion binding"/>
    <property type="evidence" value="ECO:0007669"/>
    <property type="project" value="InterPro"/>
</dbReference>
<feature type="binding site" evidence="15">
    <location>
        <position position="320"/>
    </location>
    <ligand>
        <name>Zn(2+)</name>
        <dbReference type="ChEBI" id="CHEBI:29105"/>
        <note>catalytic</note>
    </ligand>
</feature>
<dbReference type="CDD" id="cd09599">
    <property type="entry name" value="M1_LTA4H"/>
    <property type="match status" value="1"/>
</dbReference>
<dbReference type="FunFam" id="3.30.2010.30:FF:000001">
    <property type="entry name" value="Leukotriene A(4) hydrolase"/>
    <property type="match status" value="1"/>
</dbReference>
<comment type="cofactor">
    <cofactor evidence="15 16">
        <name>Zn(2+)</name>
        <dbReference type="ChEBI" id="CHEBI:29105"/>
    </cofactor>
    <text evidence="15 16">Binds 1 zinc ion per subunit.</text>
</comment>
<dbReference type="NCBIfam" id="TIGR02411">
    <property type="entry name" value="leuko_A4_hydro"/>
    <property type="match status" value="1"/>
</dbReference>
<dbReference type="AlphaFoldDB" id="A0A8J5QN72"/>
<comment type="similarity">
    <text evidence="5 16">Belongs to the peptidase M1 family.</text>
</comment>
<reference evidence="18 19" key="1">
    <citation type="journal article" date="2021" name="DNA Res.">
        <title>Genome analysis of Candida subhashii reveals its hybrid nature and dual mitochondrial genome conformations.</title>
        <authorList>
            <person name="Mixao V."/>
            <person name="Hegedusova E."/>
            <person name="Saus E."/>
            <person name="Pryszcz L.P."/>
            <person name="Cillingova A."/>
            <person name="Nosek J."/>
            <person name="Gabaldon T."/>
        </authorList>
    </citation>
    <scope>NUCLEOTIDE SEQUENCE [LARGE SCALE GENOMIC DNA]</scope>
    <source>
        <strain evidence="18 19">CBS 10753</strain>
    </source>
</reference>
<comment type="function">
    <text evidence="2">Aminopeptidase that preferentially cleaves di- and tripeptides. Also has low epoxide hydrolase activity (in vitro). Can hydrolyze the epoxide leukotriene LTA(4) but it forms preferentially 5,6-dihydroxy-7,9,11,14-eicosatetraenoic acid rather than the cytokine leukotriene B(4) as the product compared to the homologous mammalian enzyme (in vitro).</text>
</comment>
<keyword evidence="7 16" id="KW-0645">Protease</keyword>
<dbReference type="OrthoDB" id="79562at2759"/>
<evidence type="ECO:0000256" key="12">
    <source>
        <dbReference type="ARBA" id="ARBA00023242"/>
    </source>
</evidence>
<dbReference type="EC" id="3.3.2.10" evidence="16"/>
<evidence type="ECO:0000256" key="9">
    <source>
        <dbReference type="ARBA" id="ARBA00022801"/>
    </source>
</evidence>
<keyword evidence="19" id="KW-1185">Reference proteome</keyword>
<dbReference type="InterPro" id="IPR012777">
    <property type="entry name" value="LTA4H"/>
</dbReference>
<dbReference type="Pfam" id="PF17900">
    <property type="entry name" value="Peptidase_M1_N"/>
    <property type="match status" value="1"/>
</dbReference>
<dbReference type="InterPro" id="IPR014782">
    <property type="entry name" value="Peptidase_M1_dom"/>
</dbReference>
<feature type="binding site" evidence="14">
    <location>
        <begin position="268"/>
        <end position="273"/>
    </location>
    <ligand>
        <name>a peptide</name>
        <dbReference type="ChEBI" id="CHEBI:60466"/>
    </ligand>
</feature>
<evidence type="ECO:0000256" key="6">
    <source>
        <dbReference type="ARBA" id="ARBA00022490"/>
    </source>
</evidence>
<comment type="caution">
    <text evidence="18">The sequence shown here is derived from an EMBL/GenBank/DDBJ whole genome shotgun (WGS) entry which is preliminary data.</text>
</comment>
<dbReference type="GeneID" id="73467159"/>
<name>A0A8J5QN72_9ASCO</name>
<proteinExistence type="inferred from homology"/>
<keyword evidence="12" id="KW-0539">Nucleus</keyword>
<dbReference type="InterPro" id="IPR045357">
    <property type="entry name" value="Aminopeptidase_N-like_N"/>
</dbReference>
<dbReference type="GO" id="GO:0006508">
    <property type="term" value="P:proteolysis"/>
    <property type="evidence" value="ECO:0007669"/>
    <property type="project" value="UniProtKB-KW"/>
</dbReference>
<organism evidence="18 19">
    <name type="scientific">[Candida] subhashii</name>
    <dbReference type="NCBI Taxonomy" id="561895"/>
    <lineage>
        <taxon>Eukaryota</taxon>
        <taxon>Fungi</taxon>
        <taxon>Dikarya</taxon>
        <taxon>Ascomycota</taxon>
        <taxon>Saccharomycotina</taxon>
        <taxon>Pichiomycetes</taxon>
        <taxon>Debaryomycetaceae</taxon>
        <taxon>Spathaspora</taxon>
    </lineage>
</organism>
<dbReference type="Proteomes" id="UP000694255">
    <property type="component" value="Unassembled WGS sequence"/>
</dbReference>
<evidence type="ECO:0000256" key="8">
    <source>
        <dbReference type="ARBA" id="ARBA00022723"/>
    </source>
</evidence>
<dbReference type="FunFam" id="1.10.390.10:FF:000009">
    <property type="entry name" value="Leukotriene A(4) hydrolase"/>
    <property type="match status" value="1"/>
</dbReference>
<dbReference type="PANTHER" id="PTHR45726:SF3">
    <property type="entry name" value="LEUKOTRIENE A-4 HYDROLASE"/>
    <property type="match status" value="1"/>
</dbReference>
<comment type="catalytic activity">
    <reaction evidence="1 16">
        <text>an epoxide + H2O = an ethanediol</text>
        <dbReference type="Rhea" id="RHEA:19037"/>
        <dbReference type="ChEBI" id="CHEBI:15377"/>
        <dbReference type="ChEBI" id="CHEBI:32955"/>
        <dbReference type="ChEBI" id="CHEBI:140594"/>
        <dbReference type="EC" id="3.3.2.10"/>
    </reaction>
</comment>
<feature type="domain" description="Peptidase M1 leukotriene A4 hydrolase/aminopeptidase C-terminal" evidence="17">
    <location>
        <begin position="482"/>
        <end position="635"/>
    </location>
</feature>
<dbReference type="PANTHER" id="PTHR45726">
    <property type="entry name" value="LEUKOTRIENE A-4 HYDROLASE"/>
    <property type="match status" value="1"/>
</dbReference>
<dbReference type="GO" id="GO:0005829">
    <property type="term" value="C:cytosol"/>
    <property type="evidence" value="ECO:0007669"/>
    <property type="project" value="TreeGrafter"/>
</dbReference>
<dbReference type="InterPro" id="IPR015211">
    <property type="entry name" value="Peptidase_M1_C"/>
</dbReference>
<evidence type="ECO:0000313" key="19">
    <source>
        <dbReference type="Proteomes" id="UP000694255"/>
    </source>
</evidence>
<dbReference type="Pfam" id="PF09127">
    <property type="entry name" value="Leuk-A4-hydro_C"/>
    <property type="match status" value="1"/>
</dbReference>
<evidence type="ECO:0000256" key="15">
    <source>
        <dbReference type="PIRSR" id="PIRSR612777-3"/>
    </source>
</evidence>
<sequence>MEVIKSHRPTQSPEIDPSTLSNYTQFSINNTKLHFDISFDKKIVIGSAEYDLIKKSSQINTIELDTSYLTINKIIIDSIEIKDFQLHKRQEPLGSKLSIPIPTTVPSSFKLSIDFQTTEKCTALQFLDKEATDGKKAPYLFCQCQAIHARSLFPCFDTPALKSTYTLSAKSPLPTLMSGRPLPKTQDNLYNFTQPVPIPSYLISIASGDLVNAPVGPRSDVYSEPCKIKACQWEFEHDMENFIQIAEKLIFDYEWLRFDSLILPSSFPYGGMEIPNLCQLTPTLICKDRSQVSVVAHELAHSWSGNLVTNCSWEHFWLNEGWTVYLERRILEGIAIAEARDKGWENPEEYGESVRQFNAIIGWNDLENNLKSMGDDVDKYSTLIQDLKKGEDPDDAFSTVPYEKGFNLLFHIEKKVGGKKVFDKFIPYYFKTYRYISLDTYQFIDTLYDFFKDKTQELDSIDWDKWLYQPGMPPVDPKFDTTIADKCYHLAGKWYGYTGGKQVPPNTFSEDDISEFNANQSVIFLDTLISYGKVESFNWNQNQDLLKLMESTYKEYNQTLNAEILFRWYYLQVSGERPEFKTKLGEWLGTVGRMKFVRPGYALLNQVDRELAIYYFKKFEMSYHPICRAMVKKDLNL</sequence>
<gene>
    <name evidence="18" type="ORF">J8A68_000358</name>
</gene>
<evidence type="ECO:0000256" key="14">
    <source>
        <dbReference type="PIRSR" id="PIRSR612777-2"/>
    </source>
</evidence>
<keyword evidence="6 16" id="KW-0963">Cytoplasm</keyword>
<keyword evidence="11 16" id="KW-0482">Metalloprotease</keyword>
<keyword evidence="9 16" id="KW-0378">Hydrolase</keyword>
<evidence type="ECO:0000313" key="18">
    <source>
        <dbReference type="EMBL" id="KAG7666102.1"/>
    </source>
</evidence>
<evidence type="ECO:0000256" key="3">
    <source>
        <dbReference type="ARBA" id="ARBA00004123"/>
    </source>
</evidence>
<dbReference type="FunFam" id="2.60.40.1730:FF:000004">
    <property type="entry name" value="Leukotriene A(4) hydrolase"/>
    <property type="match status" value="1"/>
</dbReference>
<dbReference type="InterPro" id="IPR049980">
    <property type="entry name" value="LTA4H_cat"/>
</dbReference>
<keyword evidence="10 15" id="KW-0862">Zinc</keyword>
<dbReference type="GO" id="GO:0005634">
    <property type="term" value="C:nucleus"/>
    <property type="evidence" value="ECO:0007669"/>
    <property type="project" value="UniProtKB-SubCell"/>
</dbReference>
<dbReference type="SMART" id="SM01263">
    <property type="entry name" value="Leuk-A4-hydro_C"/>
    <property type="match status" value="1"/>
</dbReference>
<dbReference type="RefSeq" id="XP_049266334.1">
    <property type="nucleotide sequence ID" value="XM_049407478.1"/>
</dbReference>
<dbReference type="GO" id="GO:0004177">
    <property type="term" value="F:aminopeptidase activity"/>
    <property type="evidence" value="ECO:0007669"/>
    <property type="project" value="TreeGrafter"/>
</dbReference>